<organism evidence="1 2">
    <name type="scientific">Providencia huashanensis</name>
    <dbReference type="NCBI Taxonomy" id="3037798"/>
    <lineage>
        <taxon>Bacteria</taxon>
        <taxon>Pseudomonadati</taxon>
        <taxon>Pseudomonadota</taxon>
        <taxon>Gammaproteobacteria</taxon>
        <taxon>Enterobacterales</taxon>
        <taxon>Morganellaceae</taxon>
        <taxon>Providencia</taxon>
    </lineage>
</organism>
<reference evidence="1" key="2">
    <citation type="journal article" date="2024" name="Int. J. Antimicrob. Agents">
        <title>Identification of a novel Providencia species showing multi-drug-resistant in three patients with hospital-acquired infection.</title>
        <authorList>
            <person name="Yang W."/>
            <person name="Chen J."/>
            <person name="Yang F."/>
            <person name="Ji P."/>
            <person name="Shen S."/>
            <person name="Yin D."/>
            <person name="Hu F."/>
        </authorList>
    </citation>
    <scope>NUCLEOTIDE SEQUENCE</scope>
    <source>
        <strain evidence="1">CRE-138-0111</strain>
    </source>
</reference>
<evidence type="ECO:0000313" key="1">
    <source>
        <dbReference type="EMBL" id="MDO7857628.1"/>
    </source>
</evidence>
<reference evidence="1" key="1">
    <citation type="submission" date="2023-07" db="EMBL/GenBank/DDBJ databases">
        <authorList>
            <person name="Yang W."/>
            <person name="Chen J."/>
            <person name="Ji P."/>
            <person name="Hu F."/>
        </authorList>
    </citation>
    <scope>NUCLEOTIDE SEQUENCE</scope>
    <source>
        <strain evidence="1">CRE-138-0111</strain>
    </source>
</reference>
<accession>A0ABT9ATF0</accession>
<evidence type="ECO:0008006" key="3">
    <source>
        <dbReference type="Google" id="ProtNLM"/>
    </source>
</evidence>
<dbReference type="Proteomes" id="UP001176478">
    <property type="component" value="Unassembled WGS sequence"/>
</dbReference>
<gene>
    <name evidence="1" type="ORF">Q5E86_15005</name>
</gene>
<protein>
    <recommendedName>
        <fullName evidence="3">Phage protein</fullName>
    </recommendedName>
</protein>
<proteinExistence type="predicted"/>
<dbReference type="EMBL" id="JAUQTG010000009">
    <property type="protein sequence ID" value="MDO7857628.1"/>
    <property type="molecule type" value="Genomic_DNA"/>
</dbReference>
<name>A0ABT9ATF0_9GAMM</name>
<keyword evidence="2" id="KW-1185">Reference proteome</keyword>
<sequence>MKNNLEDLHNHLFAQLERLSDEDLKGDDLKEEINRAKAVSDIASSIVENGKLAITVKRMLGDNEIRTAPKYLEVNEWLDLFIQYRWLLGWKKTICYA</sequence>
<evidence type="ECO:0000313" key="2">
    <source>
        <dbReference type="Proteomes" id="UP001176478"/>
    </source>
</evidence>
<comment type="caution">
    <text evidence="1">The sequence shown here is derived from an EMBL/GenBank/DDBJ whole genome shotgun (WGS) entry which is preliminary data.</text>
</comment>